<dbReference type="PANTHER" id="PTHR19863:SF11">
    <property type="entry name" value="WD REPEAT-CONTAINING PROTEIN 47-LIKE PROTEIN"/>
    <property type="match status" value="1"/>
</dbReference>
<sequence>MAAHLCLEEAEVVRLVLEFLANWELSISQLVLERESGVINDALSDDLLFLRQLILDGQWDNVLDFVQPLEGMGAFDSKRFKSVFKIFFFLFHTVWHCFEVA</sequence>
<comment type="caution">
    <text evidence="1">The sequence shown here is derived from an EMBL/GenBank/DDBJ whole genome shotgun (WGS) entry which is preliminary data.</text>
</comment>
<evidence type="ECO:0008006" key="3">
    <source>
        <dbReference type="Google" id="ProtNLM"/>
    </source>
</evidence>
<dbReference type="Proteomes" id="UP001321473">
    <property type="component" value="Unassembled WGS sequence"/>
</dbReference>
<dbReference type="EMBL" id="JARKHS020007310">
    <property type="protein sequence ID" value="KAK8781807.1"/>
    <property type="molecule type" value="Genomic_DNA"/>
</dbReference>
<keyword evidence="2" id="KW-1185">Reference proteome</keyword>
<proteinExistence type="predicted"/>
<organism evidence="1 2">
    <name type="scientific">Amblyomma americanum</name>
    <name type="common">Lone star tick</name>
    <dbReference type="NCBI Taxonomy" id="6943"/>
    <lineage>
        <taxon>Eukaryota</taxon>
        <taxon>Metazoa</taxon>
        <taxon>Ecdysozoa</taxon>
        <taxon>Arthropoda</taxon>
        <taxon>Chelicerata</taxon>
        <taxon>Arachnida</taxon>
        <taxon>Acari</taxon>
        <taxon>Parasitiformes</taxon>
        <taxon>Ixodida</taxon>
        <taxon>Ixodoidea</taxon>
        <taxon>Ixodidae</taxon>
        <taxon>Amblyomminae</taxon>
        <taxon>Amblyomma</taxon>
    </lineage>
</organism>
<evidence type="ECO:0000313" key="1">
    <source>
        <dbReference type="EMBL" id="KAK8781807.1"/>
    </source>
</evidence>
<dbReference type="AlphaFoldDB" id="A0AAQ4F3Y3"/>
<evidence type="ECO:0000313" key="2">
    <source>
        <dbReference type="Proteomes" id="UP001321473"/>
    </source>
</evidence>
<name>A0AAQ4F3Y3_AMBAM</name>
<gene>
    <name evidence="1" type="ORF">V5799_016852</name>
</gene>
<protein>
    <recommendedName>
        <fullName evidence="3">WD repeat-containing protein 47</fullName>
    </recommendedName>
</protein>
<accession>A0AAQ4F3Y3</accession>
<dbReference type="PANTHER" id="PTHR19863">
    <property type="entry name" value="NEMITIN (NEURONAL ENRICHED MAP INTERACTING PROTEIN) HOMOLOG"/>
    <property type="match status" value="1"/>
</dbReference>
<reference evidence="1 2" key="1">
    <citation type="journal article" date="2023" name="Arcadia Sci">
        <title>De novo assembly of a long-read Amblyomma americanum tick genome.</title>
        <authorList>
            <person name="Chou S."/>
            <person name="Poskanzer K.E."/>
            <person name="Rollins M."/>
            <person name="Thuy-Boun P.S."/>
        </authorList>
    </citation>
    <scope>NUCLEOTIDE SEQUENCE [LARGE SCALE GENOMIC DNA]</scope>
    <source>
        <strain evidence="1">F_SG_1</strain>
        <tissue evidence="1">Salivary glands</tissue>
    </source>
</reference>
<dbReference type="InterPro" id="IPR040067">
    <property type="entry name" value="WDR47"/>
</dbReference>